<evidence type="ECO:0000313" key="1">
    <source>
        <dbReference type="EMBL" id="AGF91732.1"/>
    </source>
</evidence>
<dbReference type="RefSeq" id="YP_009103775.1">
    <property type="nucleotide sequence ID" value="NC_025464.1"/>
</dbReference>
<gene>
    <name evidence="2" type="ORF">S-CBP4_0004</name>
    <name evidence="1" type="ORF">SVPG_00050</name>
</gene>
<dbReference type="Proteomes" id="UP000297198">
    <property type="component" value="Segment"/>
</dbReference>
<keyword evidence="4" id="KW-1185">Reference proteome</keyword>
<sequence>MDVLTTTYPLHLRRIGLTDAYTHDTYVKVPTFPDEFKPLLKLMQRALCETQVRDALAPDELHKVEHWLNDFQSLALEFAE</sequence>
<accession>M1PY00</accession>
<reference evidence="2 3" key="3">
    <citation type="journal article" date="2015" name="PLoS ONE">
        <title>Comparative Genomic and Phylogenomic Analyses Reveal a Conserved Core Genome Shared by Estuarine and Oceanic Cyanopodoviruses.</title>
        <authorList>
            <person name="Huang S."/>
            <person name="Zhang S."/>
            <person name="Jiao N."/>
            <person name="Chen F."/>
        </authorList>
    </citation>
    <scope>NUCLEOTIDE SEQUENCE [LARGE SCALE GENOMIC DNA]</scope>
</reference>
<evidence type="ECO:0000313" key="4">
    <source>
        <dbReference type="Proteomes" id="UP000297198"/>
    </source>
</evidence>
<dbReference type="EMBL" id="KC310804">
    <property type="protein sequence ID" value="AGK86613.1"/>
    <property type="molecule type" value="Genomic_DNA"/>
</dbReference>
<reference evidence="1 4" key="1">
    <citation type="submission" date="2010-11" db="EMBL/GenBank/DDBJ databases">
        <title>The Genome Sequence of Synechococcus phage S-CBP4.</title>
        <authorList>
            <consortium name="The Broad Institute Genome Sequencing Platform"/>
            <person name="Henn M.R."/>
            <person name="Chen F."/>
            <person name="Wang K."/>
            <person name="Levin J."/>
            <person name="Malboeuf C."/>
            <person name="Casali M."/>
            <person name="Russ C."/>
            <person name="Lennon N."/>
            <person name="Chapman S.B."/>
            <person name="Erlich R."/>
            <person name="Young S.K."/>
            <person name="Yandava C."/>
            <person name="Zeng Q."/>
            <person name="Alvarado L."/>
            <person name="Anderson S."/>
            <person name="Berlin A."/>
            <person name="Chen Z."/>
            <person name="Freedman E."/>
            <person name="Gellesch M."/>
            <person name="Goldberg J."/>
            <person name="Green L."/>
            <person name="Griggs A."/>
            <person name="Gujja S."/>
            <person name="Heilman E.R."/>
            <person name="Heiman D."/>
            <person name="Hollinger A."/>
            <person name="Howarth C."/>
            <person name="Larson L."/>
            <person name="Mehta T."/>
            <person name="Pearson M."/>
            <person name="Roberts A."/>
            <person name="Ryan E."/>
            <person name="Saif S."/>
            <person name="Shea T."/>
            <person name="Shenoy N."/>
            <person name="Sisk P."/>
            <person name="Stolte C."/>
            <person name="Sykes S."/>
            <person name="White J."/>
            <person name="Haas B."/>
            <person name="Nusbaum C."/>
            <person name="Birren B."/>
        </authorList>
    </citation>
    <scope>NUCLEOTIDE SEQUENCE [LARGE SCALE GENOMIC DNA]</scope>
    <source>
        <strain evidence="1 4">S-CBP4</strain>
    </source>
</reference>
<organism evidence="1 4">
    <name type="scientific">Synechococcus phage S-CBP4</name>
    <dbReference type="NCBI Taxonomy" id="754059"/>
    <lineage>
        <taxon>Viruses</taxon>
        <taxon>Duplodnaviria</taxon>
        <taxon>Heunggongvirae</taxon>
        <taxon>Uroviricota</taxon>
        <taxon>Caudoviricetes</taxon>
        <taxon>Autographivirales</taxon>
        <taxon>Sechaudvirinae</taxon>
        <taxon>Poseidonvirus</taxon>
        <taxon>Poseidonvirus SCBP4</taxon>
    </lineage>
</organism>
<dbReference type="KEGG" id="vg:22112658"/>
<reference evidence="3" key="2">
    <citation type="submission" date="2012-12" db="EMBL/GenBank/DDBJ databases">
        <title>Genomics of marine cyanopodoviruses.</title>
        <authorList>
            <person name="Huang S."/>
            <person name="Chen F."/>
        </authorList>
    </citation>
    <scope>NUCLEOTIDE SEQUENCE [LARGE SCALE GENOMIC DNA]</scope>
</reference>
<name>M1PY00_9CAUD</name>
<protein>
    <submittedName>
        <fullName evidence="1">Uncharacterized protein</fullName>
    </submittedName>
</protein>
<evidence type="ECO:0000313" key="3">
    <source>
        <dbReference type="Proteomes" id="UP000030043"/>
    </source>
</evidence>
<evidence type="ECO:0000313" key="2">
    <source>
        <dbReference type="EMBL" id="AGK86613.1"/>
    </source>
</evidence>
<proteinExistence type="predicted"/>
<dbReference type="EMBL" id="HM559717">
    <property type="protein sequence ID" value="AGF91732.1"/>
    <property type="molecule type" value="Genomic_DNA"/>
</dbReference>
<dbReference type="OrthoDB" id="36633at10239"/>
<dbReference type="Proteomes" id="UP000030043">
    <property type="component" value="Segment"/>
</dbReference>
<dbReference type="GeneID" id="22112658"/>